<reference evidence="1" key="1">
    <citation type="journal article" date="2019" name="Sci. Rep.">
        <title>Draft genome of Tanacetum cinerariifolium, the natural source of mosquito coil.</title>
        <authorList>
            <person name="Yamashiro T."/>
            <person name="Shiraishi A."/>
            <person name="Satake H."/>
            <person name="Nakayama K."/>
        </authorList>
    </citation>
    <scope>NUCLEOTIDE SEQUENCE</scope>
</reference>
<comment type="caution">
    <text evidence="1">The sequence shown here is derived from an EMBL/GenBank/DDBJ whole genome shotgun (WGS) entry which is preliminary data.</text>
</comment>
<evidence type="ECO:0000313" key="1">
    <source>
        <dbReference type="EMBL" id="GFA32888.1"/>
    </source>
</evidence>
<keyword evidence="1" id="KW-0808">Transferase</keyword>
<protein>
    <submittedName>
        <fullName evidence="1">Ribonuclease H-like domain, reverse transcriptase, RNA-dependent DNA polymerase</fullName>
    </submittedName>
</protein>
<proteinExistence type="predicted"/>
<gene>
    <name evidence="1" type="ORF">Tci_604860</name>
</gene>
<organism evidence="1">
    <name type="scientific">Tanacetum cinerariifolium</name>
    <name type="common">Dalmatian daisy</name>
    <name type="synonym">Chrysanthemum cinerariifolium</name>
    <dbReference type="NCBI Taxonomy" id="118510"/>
    <lineage>
        <taxon>Eukaryota</taxon>
        <taxon>Viridiplantae</taxon>
        <taxon>Streptophyta</taxon>
        <taxon>Embryophyta</taxon>
        <taxon>Tracheophyta</taxon>
        <taxon>Spermatophyta</taxon>
        <taxon>Magnoliopsida</taxon>
        <taxon>eudicotyledons</taxon>
        <taxon>Gunneridae</taxon>
        <taxon>Pentapetalae</taxon>
        <taxon>asterids</taxon>
        <taxon>campanulids</taxon>
        <taxon>Asterales</taxon>
        <taxon>Asteraceae</taxon>
        <taxon>Asteroideae</taxon>
        <taxon>Anthemideae</taxon>
        <taxon>Anthemidinae</taxon>
        <taxon>Tanacetum</taxon>
    </lineage>
</organism>
<accession>A0A699JF61</accession>
<keyword evidence="1" id="KW-0548">Nucleotidyltransferase</keyword>
<sequence length="46" mass="5432">EREDIQVEFISGEYQKADILTKALPKIRFLPMRQLIRLKDLNSICV</sequence>
<dbReference type="EMBL" id="BKCJ010405403">
    <property type="protein sequence ID" value="GFA32888.1"/>
    <property type="molecule type" value="Genomic_DNA"/>
</dbReference>
<name>A0A699JF61_TANCI</name>
<keyword evidence="1" id="KW-0695">RNA-directed DNA polymerase</keyword>
<dbReference type="GO" id="GO:0003964">
    <property type="term" value="F:RNA-directed DNA polymerase activity"/>
    <property type="evidence" value="ECO:0007669"/>
    <property type="project" value="UniProtKB-KW"/>
</dbReference>
<feature type="non-terminal residue" evidence="1">
    <location>
        <position position="1"/>
    </location>
</feature>
<dbReference type="AlphaFoldDB" id="A0A699JF61"/>